<reference evidence="7 8" key="1">
    <citation type="submission" date="2024-09" db="EMBL/GenBank/DDBJ databases">
        <title>Laminarin stimulates single cell rates of sulfate reduction while oxygen inhibits transcriptomic activity in coastal marine sediment.</title>
        <authorList>
            <person name="Lindsay M."/>
            <person name="Orcutt B."/>
            <person name="Emerson D."/>
            <person name="Stepanauskas R."/>
            <person name="D'Angelo T."/>
        </authorList>
    </citation>
    <scope>NUCLEOTIDE SEQUENCE [LARGE SCALE GENOMIC DNA]</scope>
    <source>
        <strain evidence="7">SAG AM-311-K15</strain>
    </source>
</reference>
<name>A0ABV6Z4D6_UNCC1</name>
<feature type="domain" description="Calcineurin-like phosphoesterase" evidence="6">
    <location>
        <begin position="221"/>
        <end position="343"/>
    </location>
</feature>
<evidence type="ECO:0000256" key="2">
    <source>
        <dbReference type="ARBA" id="ARBA00022519"/>
    </source>
</evidence>
<dbReference type="InterPro" id="IPR043461">
    <property type="entry name" value="LpxH-like"/>
</dbReference>
<evidence type="ECO:0000259" key="6">
    <source>
        <dbReference type="Pfam" id="PF00149"/>
    </source>
</evidence>
<keyword evidence="2" id="KW-0997">Cell inner membrane</keyword>
<protein>
    <submittedName>
        <fullName evidence="7">Metallophosphoesterase</fullName>
    </submittedName>
</protein>
<proteinExistence type="predicted"/>
<comment type="caution">
    <text evidence="7">The sequence shown here is derived from an EMBL/GenBank/DDBJ whole genome shotgun (WGS) entry which is preliminary data.</text>
</comment>
<evidence type="ECO:0000313" key="8">
    <source>
        <dbReference type="Proteomes" id="UP001594351"/>
    </source>
</evidence>
<gene>
    <name evidence="7" type="ORF">ACFL27_24200</name>
</gene>
<keyword evidence="1" id="KW-1003">Cell membrane</keyword>
<dbReference type="SUPFAM" id="SSF56300">
    <property type="entry name" value="Metallo-dependent phosphatases"/>
    <property type="match status" value="1"/>
</dbReference>
<keyword evidence="8" id="KW-1185">Reference proteome</keyword>
<dbReference type="EMBL" id="JBHPBY010000471">
    <property type="protein sequence ID" value="MFC1853312.1"/>
    <property type="molecule type" value="Genomic_DNA"/>
</dbReference>
<evidence type="ECO:0000256" key="1">
    <source>
        <dbReference type="ARBA" id="ARBA00022475"/>
    </source>
</evidence>
<organism evidence="7 8">
    <name type="scientific">candidate division CSSED10-310 bacterium</name>
    <dbReference type="NCBI Taxonomy" id="2855610"/>
    <lineage>
        <taxon>Bacteria</taxon>
        <taxon>Bacteria division CSSED10-310</taxon>
    </lineage>
</organism>
<accession>A0ABV6Z4D6</accession>
<dbReference type="InterPro" id="IPR004843">
    <property type="entry name" value="Calcineurin-like_PHP"/>
</dbReference>
<keyword evidence="5" id="KW-0464">Manganese</keyword>
<sequence>MLKRKSPSILTLVNSFKLTIIKTMYRISKGIDERITLAKRILTGLGQSSARKEEIEKKEILVSKKIERLEDEGLIKISQGIIHPADQSEQNPQKLERSVFQSLREIDEIELEEKTDVYLVRLRKSDGIFSWQKTFLSKLKVYFENIFFFWKSSLAQRYTTASQLAQRFLEWETKINIKSGPPDIKEMLSEYFNDVNTIDSSTILERTSFGEANSEPLGHQPVFIISDLHLGSGSKFDRFNKAAKLVRLLKVIEKLNATLIINGDFFDFWQATPKNVFIKYREILWELIRIKRVILIVGNHDSWLENFNHQRFLMPNISVMPSYHDPGNNIYIEHGHRGDPINSSALGEILARIVMTTEKIIRLHFAEKLENFVRMIIPEKFWYQQQVSAYVGRMAEIYYDELKLEPKEGKLMPLRIIFGHIHYINYLETIKKIQLECLEILPEVEFISSGHWTDPNPVFLFMVAGKIHTLQLSGGTDDFISILKEK</sequence>
<keyword evidence="4" id="KW-0472">Membrane</keyword>
<dbReference type="Gene3D" id="3.60.21.10">
    <property type="match status" value="1"/>
</dbReference>
<evidence type="ECO:0000256" key="5">
    <source>
        <dbReference type="ARBA" id="ARBA00023211"/>
    </source>
</evidence>
<dbReference type="Proteomes" id="UP001594351">
    <property type="component" value="Unassembled WGS sequence"/>
</dbReference>
<dbReference type="Pfam" id="PF00149">
    <property type="entry name" value="Metallophos"/>
    <property type="match status" value="1"/>
</dbReference>
<evidence type="ECO:0000256" key="4">
    <source>
        <dbReference type="ARBA" id="ARBA00023136"/>
    </source>
</evidence>
<evidence type="ECO:0000256" key="3">
    <source>
        <dbReference type="ARBA" id="ARBA00022723"/>
    </source>
</evidence>
<dbReference type="PANTHER" id="PTHR34990:SF2">
    <property type="entry name" value="BLL8164 PROTEIN"/>
    <property type="match status" value="1"/>
</dbReference>
<keyword evidence="3" id="KW-0479">Metal-binding</keyword>
<dbReference type="InterPro" id="IPR029052">
    <property type="entry name" value="Metallo-depent_PP-like"/>
</dbReference>
<dbReference type="PANTHER" id="PTHR34990">
    <property type="entry name" value="UDP-2,3-DIACYLGLUCOSAMINE HYDROLASE-RELATED"/>
    <property type="match status" value="1"/>
</dbReference>
<evidence type="ECO:0000313" key="7">
    <source>
        <dbReference type="EMBL" id="MFC1853312.1"/>
    </source>
</evidence>